<keyword evidence="8" id="KW-1185">Reference proteome</keyword>
<evidence type="ECO:0000259" key="6">
    <source>
        <dbReference type="Pfam" id="PF01207"/>
    </source>
</evidence>
<proteinExistence type="predicted"/>
<dbReference type="CDD" id="cd02801">
    <property type="entry name" value="DUS_like_FMN"/>
    <property type="match status" value="1"/>
</dbReference>
<dbReference type="PANTHER" id="PTHR11082">
    <property type="entry name" value="TRNA-DIHYDROURIDINE SYNTHASE"/>
    <property type="match status" value="1"/>
</dbReference>
<gene>
    <name evidence="7" type="ORF">BLNAU_3529</name>
</gene>
<dbReference type="Gene3D" id="3.20.20.70">
    <property type="entry name" value="Aldolase class I"/>
    <property type="match status" value="1"/>
</dbReference>
<dbReference type="GO" id="GO:0016491">
    <property type="term" value="F:oxidoreductase activity"/>
    <property type="evidence" value="ECO:0007669"/>
    <property type="project" value="UniProtKB-KW"/>
</dbReference>
<dbReference type="Pfam" id="PF01207">
    <property type="entry name" value="Dus"/>
    <property type="match status" value="2"/>
</dbReference>
<evidence type="ECO:0000256" key="2">
    <source>
        <dbReference type="ARBA" id="ARBA00022630"/>
    </source>
</evidence>
<accession>A0ABQ9YCB3</accession>
<protein>
    <submittedName>
        <fullName evidence="7">tRNA-dihydrouridine synthase B</fullName>
        <ecNumber evidence="7">1.3.1.-</ecNumber>
    </submittedName>
</protein>
<keyword evidence="3" id="KW-0288">FMN</keyword>
<dbReference type="PANTHER" id="PTHR11082:SF31">
    <property type="entry name" value="TRNA-DIHYDROURIDINE(20A_20B) SYNTHASE [NAD(P)+]-LIKE"/>
    <property type="match status" value="1"/>
</dbReference>
<sequence length="337" mass="37136">MIRNLLNSSKNGLTFLAPMVRYSRLPFRLLCRKYGTDVVYSPMFIAEGFSKSQQARDADFMTSSDDTPLIVQFAAKDPVLFLKSSALVANSCAGVDLNCGCPQKWAMSGGLGCEMLNHPDIIQSCVETVRSNIPNLPVSVKIRICTKTHETAADCGMGHLEVDGAFHGGCMHRTLELVRTIERAGADFITIHGRTAQTSSSTPVCMEAIKMIKEAASIPIIGNGDIFSDFDVQNMKEQTNVDGFMSARGLLQNPSLFYPHFLQRLNVPYEQSIFAHPPISVFTDFVDISSSFSLPYKLLHNHIMLMAFPLLAKGERDSLAGCTSPAMLHDFLSYYVT</sequence>
<dbReference type="EMBL" id="JARBJD010000016">
    <property type="protein sequence ID" value="KAK2961408.1"/>
    <property type="molecule type" value="Genomic_DNA"/>
</dbReference>
<organism evidence="7 8">
    <name type="scientific">Blattamonas nauphoetae</name>
    <dbReference type="NCBI Taxonomy" id="2049346"/>
    <lineage>
        <taxon>Eukaryota</taxon>
        <taxon>Metamonada</taxon>
        <taxon>Preaxostyla</taxon>
        <taxon>Oxymonadida</taxon>
        <taxon>Blattamonas</taxon>
    </lineage>
</organism>
<comment type="caution">
    <text evidence="7">The sequence shown here is derived from an EMBL/GenBank/DDBJ whole genome shotgun (WGS) entry which is preliminary data.</text>
</comment>
<reference evidence="7 8" key="1">
    <citation type="journal article" date="2022" name="bioRxiv">
        <title>Genomics of Preaxostyla Flagellates Illuminates Evolutionary Transitions and the Path Towards Mitochondrial Loss.</title>
        <authorList>
            <person name="Novak L.V.F."/>
            <person name="Treitli S.C."/>
            <person name="Pyrih J."/>
            <person name="Halakuc P."/>
            <person name="Pipaliya S.V."/>
            <person name="Vacek V."/>
            <person name="Brzon O."/>
            <person name="Soukal P."/>
            <person name="Eme L."/>
            <person name="Dacks J.B."/>
            <person name="Karnkowska A."/>
            <person name="Elias M."/>
            <person name="Hampl V."/>
        </authorList>
    </citation>
    <scope>NUCLEOTIDE SEQUENCE [LARGE SCALE GENOMIC DNA]</scope>
    <source>
        <strain evidence="7">NAU3</strain>
        <tissue evidence="7">Gut</tissue>
    </source>
</reference>
<keyword evidence="5 7" id="KW-0560">Oxidoreductase</keyword>
<feature type="domain" description="DUS-like FMN-binding" evidence="6">
    <location>
        <begin position="172"/>
        <end position="258"/>
    </location>
</feature>
<dbReference type="Proteomes" id="UP001281761">
    <property type="component" value="Unassembled WGS sequence"/>
</dbReference>
<dbReference type="SUPFAM" id="SSF51395">
    <property type="entry name" value="FMN-linked oxidoreductases"/>
    <property type="match status" value="1"/>
</dbReference>
<evidence type="ECO:0000313" key="7">
    <source>
        <dbReference type="EMBL" id="KAK2961408.1"/>
    </source>
</evidence>
<evidence type="ECO:0000256" key="5">
    <source>
        <dbReference type="ARBA" id="ARBA00023002"/>
    </source>
</evidence>
<evidence type="ECO:0000256" key="1">
    <source>
        <dbReference type="ARBA" id="ARBA00001917"/>
    </source>
</evidence>
<comment type="cofactor">
    <cofactor evidence="1">
        <name>FMN</name>
        <dbReference type="ChEBI" id="CHEBI:58210"/>
    </cofactor>
</comment>
<name>A0ABQ9YCB3_9EUKA</name>
<dbReference type="PROSITE" id="PS01136">
    <property type="entry name" value="UPF0034"/>
    <property type="match status" value="1"/>
</dbReference>
<evidence type="ECO:0000256" key="3">
    <source>
        <dbReference type="ARBA" id="ARBA00022643"/>
    </source>
</evidence>
<dbReference type="InterPro" id="IPR035587">
    <property type="entry name" value="DUS-like_FMN-bd"/>
</dbReference>
<dbReference type="InterPro" id="IPR018517">
    <property type="entry name" value="tRNA_hU_synthase_CS"/>
</dbReference>
<evidence type="ECO:0000256" key="4">
    <source>
        <dbReference type="ARBA" id="ARBA00022694"/>
    </source>
</evidence>
<keyword evidence="4" id="KW-0819">tRNA processing</keyword>
<dbReference type="InterPro" id="IPR013785">
    <property type="entry name" value="Aldolase_TIM"/>
</dbReference>
<keyword evidence="2" id="KW-0285">Flavoprotein</keyword>
<feature type="domain" description="DUS-like FMN-binding" evidence="6">
    <location>
        <begin position="16"/>
        <end position="151"/>
    </location>
</feature>
<dbReference type="EC" id="1.3.1.-" evidence="7"/>
<evidence type="ECO:0000313" key="8">
    <source>
        <dbReference type="Proteomes" id="UP001281761"/>
    </source>
</evidence>